<gene>
    <name evidence="1" type="ORF">UFOPK3610_00981</name>
</gene>
<sequence length="103" mass="11290">MLHIGQPQNVRPRRYVQIGAVCSERACNRMHCILVLLEVLVAPEECPSQTFVHGGLTATLDRARKDARGHVVAAAADEELRGGPDKPIDTERPAARIVLRETA</sequence>
<evidence type="ECO:0000313" key="1">
    <source>
        <dbReference type="EMBL" id="CAB4913676.1"/>
    </source>
</evidence>
<proteinExistence type="predicted"/>
<dbReference type="EMBL" id="CAFBMR010000033">
    <property type="protein sequence ID" value="CAB4913676.1"/>
    <property type="molecule type" value="Genomic_DNA"/>
</dbReference>
<dbReference type="AlphaFoldDB" id="A0A6J7H3Y5"/>
<name>A0A6J7H3Y5_9ZZZZ</name>
<accession>A0A6J7H3Y5</accession>
<organism evidence="1">
    <name type="scientific">freshwater metagenome</name>
    <dbReference type="NCBI Taxonomy" id="449393"/>
    <lineage>
        <taxon>unclassified sequences</taxon>
        <taxon>metagenomes</taxon>
        <taxon>ecological metagenomes</taxon>
    </lineage>
</organism>
<reference evidence="1" key="1">
    <citation type="submission" date="2020-05" db="EMBL/GenBank/DDBJ databases">
        <authorList>
            <person name="Chiriac C."/>
            <person name="Salcher M."/>
            <person name="Ghai R."/>
            <person name="Kavagutti S V."/>
        </authorList>
    </citation>
    <scope>NUCLEOTIDE SEQUENCE</scope>
</reference>
<protein>
    <submittedName>
        <fullName evidence="1">Unannotated protein</fullName>
    </submittedName>
</protein>